<dbReference type="RefSeq" id="WP_202013132.1">
    <property type="nucleotide sequence ID" value="NZ_JAERRB010000008.1"/>
</dbReference>
<protein>
    <submittedName>
        <fullName evidence="1">PHP domain-containing protein</fullName>
    </submittedName>
</protein>
<name>A0ABS1KW92_9BACT</name>
<evidence type="ECO:0000313" key="1">
    <source>
        <dbReference type="EMBL" id="MBL0743726.1"/>
    </source>
</evidence>
<reference evidence="1 2" key="1">
    <citation type="submission" date="2021-01" db="EMBL/GenBank/DDBJ databases">
        <title>Chryseolinea sp. Jin1 Genome sequencing and assembly.</title>
        <authorList>
            <person name="Kim I."/>
        </authorList>
    </citation>
    <scope>NUCLEOTIDE SEQUENCE [LARGE SCALE GENOMIC DNA]</scope>
    <source>
        <strain evidence="1 2">Jin1</strain>
    </source>
</reference>
<proteinExistence type="predicted"/>
<organism evidence="1 2">
    <name type="scientific">Chryseolinea lacunae</name>
    <dbReference type="NCBI Taxonomy" id="2801331"/>
    <lineage>
        <taxon>Bacteria</taxon>
        <taxon>Pseudomonadati</taxon>
        <taxon>Bacteroidota</taxon>
        <taxon>Cytophagia</taxon>
        <taxon>Cytophagales</taxon>
        <taxon>Fulvivirgaceae</taxon>
        <taxon>Chryseolinea</taxon>
    </lineage>
</organism>
<dbReference type="CDD" id="cd07432">
    <property type="entry name" value="PHP_HisPPase"/>
    <property type="match status" value="1"/>
</dbReference>
<dbReference type="EMBL" id="JAERRB010000008">
    <property type="protein sequence ID" value="MBL0743726.1"/>
    <property type="molecule type" value="Genomic_DNA"/>
</dbReference>
<accession>A0ABS1KW92</accession>
<dbReference type="SUPFAM" id="SSF89550">
    <property type="entry name" value="PHP domain-like"/>
    <property type="match status" value="1"/>
</dbReference>
<evidence type="ECO:0000313" key="2">
    <source>
        <dbReference type="Proteomes" id="UP000613030"/>
    </source>
</evidence>
<gene>
    <name evidence="1" type="ORF">JI741_21020</name>
</gene>
<sequence>MKYLSLSVVGLLLLAFLYFFSPGLWNRWVVYPKLEKQIQAFQSLRKETKSLTQLNVYRGALHAHSFWSHDSEGTLLDIVPAAKKVGIDFIFLTDHAHGNSDTIPRGYKGYYDGVLIEPGTEREGFCAWPLRSTVTDWSVDRDTVAKNVVSNGGIIFYAHSEEDHNWHNPYYQGMEIYNIHTDIKDESLLPIICNFIASGEKNRAWGMRESFDEQRSILAHWDSLNQWRAIAGFAAVDAHENQNFRARFLKDGRIEWLGPNAKPIDTVENTIWNRWLFHEPDESGWIFKFMIDTYEASFNNVTNYVFADTLSVPSISNHLKKGHLFIAFKSLGDAKGFMFCSKNNDGKVSGILGDSVQVNQVKSMQAVSPLPGQFRLIYNGKVVGTSADGQYEYQWSEQIKKGVYRIEMHIKLDDQFVPWVYSNPIHVF</sequence>
<dbReference type="Proteomes" id="UP000613030">
    <property type="component" value="Unassembled WGS sequence"/>
</dbReference>
<comment type="caution">
    <text evidence="1">The sequence shown here is derived from an EMBL/GenBank/DDBJ whole genome shotgun (WGS) entry which is preliminary data.</text>
</comment>
<keyword evidence="2" id="KW-1185">Reference proteome</keyword>
<dbReference type="Gene3D" id="3.20.20.140">
    <property type="entry name" value="Metal-dependent hydrolases"/>
    <property type="match status" value="1"/>
</dbReference>
<dbReference type="InterPro" id="IPR016195">
    <property type="entry name" value="Pol/histidinol_Pase-like"/>
</dbReference>